<organism evidence="2 3">
    <name type="scientific">Mycteria americana</name>
    <name type="common">Wood stork</name>
    <dbReference type="NCBI Taxonomy" id="33587"/>
    <lineage>
        <taxon>Eukaryota</taxon>
        <taxon>Metazoa</taxon>
        <taxon>Chordata</taxon>
        <taxon>Craniata</taxon>
        <taxon>Vertebrata</taxon>
        <taxon>Euteleostomi</taxon>
        <taxon>Archelosauria</taxon>
        <taxon>Archosauria</taxon>
        <taxon>Dinosauria</taxon>
        <taxon>Saurischia</taxon>
        <taxon>Theropoda</taxon>
        <taxon>Coelurosauria</taxon>
        <taxon>Aves</taxon>
        <taxon>Neognathae</taxon>
        <taxon>Neoaves</taxon>
        <taxon>Aequornithes</taxon>
        <taxon>Ciconiiformes</taxon>
        <taxon>Ciconiidae</taxon>
        <taxon>Mycteria</taxon>
    </lineage>
</organism>
<sequence>MANTTANTRRDRKMGRGAERKAEQLSAGKGLSSAGQLASEETLEMNIKLYSALVRPHLESCIQLWSPQHKKDMGLLVRVQRRATEMIRGLEHLSCEDRLRELGLFSLEKRRLWETLLRLSVLKEGL</sequence>
<comment type="caution">
    <text evidence="2">The sequence shown here is derived from an EMBL/GenBank/DDBJ whole genome shotgun (WGS) entry which is preliminary data.</text>
</comment>
<name>A0AAN7PHW8_MYCAM</name>
<feature type="region of interest" description="Disordered" evidence="1">
    <location>
        <begin position="1"/>
        <end position="37"/>
    </location>
</feature>
<dbReference type="Proteomes" id="UP001333110">
    <property type="component" value="Unassembled WGS sequence"/>
</dbReference>
<evidence type="ECO:0000313" key="2">
    <source>
        <dbReference type="EMBL" id="KAK4826433.1"/>
    </source>
</evidence>
<proteinExistence type="predicted"/>
<feature type="compositionally biased region" description="Basic and acidic residues" evidence="1">
    <location>
        <begin position="14"/>
        <end position="23"/>
    </location>
</feature>
<protein>
    <submittedName>
        <fullName evidence="2">Uncharacterized protein</fullName>
    </submittedName>
</protein>
<accession>A0AAN7PHW8</accession>
<dbReference type="EMBL" id="JAUNZN010000002">
    <property type="protein sequence ID" value="KAK4826433.1"/>
    <property type="molecule type" value="Genomic_DNA"/>
</dbReference>
<dbReference type="AlphaFoldDB" id="A0AAN7PHW8"/>
<evidence type="ECO:0000256" key="1">
    <source>
        <dbReference type="SAM" id="MobiDB-lite"/>
    </source>
</evidence>
<gene>
    <name evidence="2" type="ORF">QYF61_009130</name>
</gene>
<reference evidence="2 3" key="1">
    <citation type="journal article" date="2023" name="J. Hered.">
        <title>Chromosome-level genome of the wood stork (Mycteria americana) provides insight into avian chromosome evolution.</title>
        <authorList>
            <person name="Flamio R. Jr."/>
            <person name="Ramstad K.M."/>
        </authorList>
    </citation>
    <scope>NUCLEOTIDE SEQUENCE [LARGE SCALE GENOMIC DNA]</scope>
    <source>
        <strain evidence="2">JAX WOST 10</strain>
    </source>
</reference>
<keyword evidence="3" id="KW-1185">Reference proteome</keyword>
<evidence type="ECO:0000313" key="3">
    <source>
        <dbReference type="Proteomes" id="UP001333110"/>
    </source>
</evidence>